<evidence type="ECO:0000313" key="3">
    <source>
        <dbReference type="Proteomes" id="UP000616837"/>
    </source>
</evidence>
<sequence>MAYKDYLEVDIEKPVSTFVDLTNYFQARVGDAKAYCKLHIKSGSNSIDMTNKKMTFYGKDSNATPFAAAGGFDDDQPGDDRQLGLITFYFPDGIFQKEGKWQEAYFKIQGEDGSDISTVNLTLNVLPSQVEMGISVRPFIPELEKTRTKINQALREMNAQQLLNQIESMKTTVGAYTDLIEQHAVLNKPETVDLISGIVNPFRQQLTSQMNTLSSSITSQMNAVKANVTEQIEKNKVTYEYFNGTMINGCTGWCGGCLVYIQNIAIGFIMGWTHFPEKSWKNINFATNPLSSKVDFANLPAGATVMLIPAGSTARRAMKCAPDEGSHFQQIGLWNSNSDYNSESYNDAANITYEFSFVASPDQLK</sequence>
<keyword evidence="3" id="KW-1185">Reference proteome</keyword>
<protein>
    <submittedName>
        <fullName evidence="2">BppU family phage baseplate upper protein</fullName>
    </submittedName>
</protein>
<gene>
    <name evidence="2" type="ORF">H9564_02190</name>
</gene>
<evidence type="ECO:0000259" key="1">
    <source>
        <dbReference type="Pfam" id="PF10651"/>
    </source>
</evidence>
<organism evidence="2 3">
    <name type="scientific">Limosilactobacillus avistercoris</name>
    <dbReference type="NCBI Taxonomy" id="2762243"/>
    <lineage>
        <taxon>Bacteria</taxon>
        <taxon>Bacillati</taxon>
        <taxon>Bacillota</taxon>
        <taxon>Bacilli</taxon>
        <taxon>Lactobacillales</taxon>
        <taxon>Lactobacillaceae</taxon>
        <taxon>Limosilactobacillus</taxon>
    </lineage>
</organism>
<dbReference type="InterPro" id="IPR018913">
    <property type="entry name" value="BppU_N"/>
</dbReference>
<evidence type="ECO:0000313" key="2">
    <source>
        <dbReference type="EMBL" id="MBD7894541.1"/>
    </source>
</evidence>
<dbReference type="EMBL" id="JACSQW010000004">
    <property type="protein sequence ID" value="MBD7894541.1"/>
    <property type="molecule type" value="Genomic_DNA"/>
</dbReference>
<proteinExistence type="predicted"/>
<feature type="domain" description="BppU N-terminal" evidence="1">
    <location>
        <begin position="10"/>
        <end position="146"/>
    </location>
</feature>
<accession>A0ABR8PBE7</accession>
<comment type="caution">
    <text evidence="2">The sequence shown here is derived from an EMBL/GenBank/DDBJ whole genome shotgun (WGS) entry which is preliminary data.</text>
</comment>
<dbReference type="RefSeq" id="WP_191683917.1">
    <property type="nucleotide sequence ID" value="NZ_JACSQW010000004.1"/>
</dbReference>
<name>A0ABR8PBE7_9LACO</name>
<dbReference type="Pfam" id="PF10651">
    <property type="entry name" value="BppU_N"/>
    <property type="match status" value="1"/>
</dbReference>
<reference evidence="2 3" key="1">
    <citation type="submission" date="2020-08" db="EMBL/GenBank/DDBJ databases">
        <title>A Genomic Blueprint of the Chicken Gut Microbiome.</title>
        <authorList>
            <person name="Gilroy R."/>
            <person name="Ravi A."/>
            <person name="Getino M."/>
            <person name="Pursley I."/>
            <person name="Horton D.L."/>
            <person name="Alikhan N.-F."/>
            <person name="Baker D."/>
            <person name="Gharbi K."/>
            <person name="Hall N."/>
            <person name="Watson M."/>
            <person name="Adriaenssens E.M."/>
            <person name="Foster-Nyarko E."/>
            <person name="Jarju S."/>
            <person name="Secka A."/>
            <person name="Antonio M."/>
            <person name="Oren A."/>
            <person name="Chaudhuri R."/>
            <person name="La Ragione R.M."/>
            <person name="Hildebrand F."/>
            <person name="Pallen M.J."/>
        </authorList>
    </citation>
    <scope>NUCLEOTIDE SEQUENCE [LARGE SCALE GENOMIC DNA]</scope>
    <source>
        <strain evidence="2 3">Sa3CUN2</strain>
    </source>
</reference>
<dbReference type="Proteomes" id="UP000616837">
    <property type="component" value="Unassembled WGS sequence"/>
</dbReference>